<keyword evidence="2 4" id="KW-0378">Hydrolase</keyword>
<gene>
    <name evidence="7" type="ORF">D0Y65_012884</name>
</gene>
<accession>A0A445KR97</accession>
<keyword evidence="4 7" id="KW-0347">Helicase</keyword>
<dbReference type="GO" id="GO:0003724">
    <property type="term" value="F:RNA helicase activity"/>
    <property type="evidence" value="ECO:0007669"/>
    <property type="project" value="UniProtKB-EC"/>
</dbReference>
<dbReference type="GO" id="GO:0005524">
    <property type="term" value="F:ATP binding"/>
    <property type="evidence" value="ECO:0007669"/>
    <property type="project" value="UniProtKB-UniRule"/>
</dbReference>
<dbReference type="Gene3D" id="3.40.50.300">
    <property type="entry name" value="P-loop containing nucleotide triphosphate hydrolases"/>
    <property type="match status" value="1"/>
</dbReference>
<comment type="function">
    <text evidence="4">RNA helicase.</text>
</comment>
<dbReference type="SMART" id="SM00487">
    <property type="entry name" value="DEXDc"/>
    <property type="match status" value="1"/>
</dbReference>
<feature type="region of interest" description="Disordered" evidence="5">
    <location>
        <begin position="73"/>
        <end position="144"/>
    </location>
</feature>
<dbReference type="PROSITE" id="PS51192">
    <property type="entry name" value="HELICASE_ATP_BIND_1"/>
    <property type="match status" value="1"/>
</dbReference>
<protein>
    <recommendedName>
        <fullName evidence="4">ATP-dependent RNA helicase</fullName>
        <ecNumber evidence="4">3.6.4.13</ecNumber>
    </recommendedName>
</protein>
<feature type="compositionally biased region" description="Basic residues" evidence="5">
    <location>
        <begin position="114"/>
        <end position="125"/>
    </location>
</feature>
<dbReference type="EMBL" id="QZWG01000005">
    <property type="protein sequence ID" value="RZC13469.1"/>
    <property type="molecule type" value="Genomic_DNA"/>
</dbReference>
<comment type="catalytic activity">
    <reaction evidence="4">
        <text>ATP + H2O = ADP + phosphate + H(+)</text>
        <dbReference type="Rhea" id="RHEA:13065"/>
        <dbReference type="ChEBI" id="CHEBI:15377"/>
        <dbReference type="ChEBI" id="CHEBI:15378"/>
        <dbReference type="ChEBI" id="CHEBI:30616"/>
        <dbReference type="ChEBI" id="CHEBI:43474"/>
        <dbReference type="ChEBI" id="CHEBI:456216"/>
        <dbReference type="EC" id="3.6.4.13"/>
    </reaction>
</comment>
<keyword evidence="1 4" id="KW-0547">Nucleotide-binding</keyword>
<keyword evidence="8" id="KW-1185">Reference proteome</keyword>
<evidence type="ECO:0000313" key="8">
    <source>
        <dbReference type="Proteomes" id="UP000289340"/>
    </source>
</evidence>
<dbReference type="InterPro" id="IPR014001">
    <property type="entry name" value="Helicase_ATP-bd"/>
</dbReference>
<comment type="similarity">
    <text evidence="4">Belongs to the DEAD box helicase family.</text>
</comment>
<evidence type="ECO:0000256" key="5">
    <source>
        <dbReference type="SAM" id="MobiDB-lite"/>
    </source>
</evidence>
<dbReference type="PANTHER" id="PTHR24031">
    <property type="entry name" value="RNA HELICASE"/>
    <property type="match status" value="1"/>
</dbReference>
<evidence type="ECO:0000256" key="3">
    <source>
        <dbReference type="ARBA" id="ARBA00022840"/>
    </source>
</evidence>
<dbReference type="AlphaFoldDB" id="A0A445KR97"/>
<dbReference type="Proteomes" id="UP000289340">
    <property type="component" value="Chromosome 5"/>
</dbReference>
<dbReference type="GO" id="GO:0016787">
    <property type="term" value="F:hydrolase activity"/>
    <property type="evidence" value="ECO:0007669"/>
    <property type="project" value="UniProtKB-KW"/>
</dbReference>
<reference evidence="7 8" key="1">
    <citation type="submission" date="2018-09" db="EMBL/GenBank/DDBJ databases">
        <title>A high-quality reference genome of wild soybean provides a powerful tool to mine soybean genomes.</title>
        <authorList>
            <person name="Xie M."/>
            <person name="Chung C.Y.L."/>
            <person name="Li M.-W."/>
            <person name="Wong F.-L."/>
            <person name="Chan T.-F."/>
            <person name="Lam H.-M."/>
        </authorList>
    </citation>
    <scope>NUCLEOTIDE SEQUENCE [LARGE SCALE GENOMIC DNA]</scope>
    <source>
        <strain evidence="8">cv. W05</strain>
        <tissue evidence="7">Hypocotyl of etiolated seedlings</tissue>
    </source>
</reference>
<evidence type="ECO:0000256" key="1">
    <source>
        <dbReference type="ARBA" id="ARBA00022741"/>
    </source>
</evidence>
<sequence length="499" mass="57336">MWGWMVGEARRAACNWNWVSLRSMGGGPRTFPGGVNKWKWKRMHEKLARDKQNRLIQQEKQLYPARIRSHIRSSLSPDHRCRHSPPSLPQRPLQSPRRPLRQRRRRRPLEQPRRRVGAHKYRFWRKGSDDSSSGESEGEIEVELSMKKRGSSASLGEYDVKRERRVVPKTSPEFEFISYELNKRKLSQIEDQQSEQQQSNESILSNTRLKWLMQPQLCLQSLDECGISPLTVKALSSAGYVHMTRIREASLPICLEGMDAVVKAKTGTGKNVAFLLPAIETVLKAMSSNTSQRVPPIYVLILCPTRELANQVAAVAKVLLKYHDAIRVQTLVGGIRFKVDQKRLESDPCQILVATPGRLLDHIENKSGISLRLMGLRTLVLDEADHLLDLGFRKDVEKIVDCLPRQQQSLLFSATIPKEVRCVSQLVLKREHKYVDTVGMGCVETPVKVKQSYLIAPHESHFQLVHHILKEHILQTPDYKVKHSCCFRFQIALLYILWF</sequence>
<keyword evidence="4" id="KW-0694">RNA-binding</keyword>
<comment type="caution">
    <text evidence="7">The sequence shown here is derived from an EMBL/GenBank/DDBJ whole genome shotgun (WGS) entry which is preliminary data.</text>
</comment>
<evidence type="ECO:0000313" key="7">
    <source>
        <dbReference type="EMBL" id="RZC13469.1"/>
    </source>
</evidence>
<dbReference type="EC" id="3.6.4.13" evidence="4"/>
<dbReference type="InterPro" id="IPR011545">
    <property type="entry name" value="DEAD/DEAH_box_helicase_dom"/>
</dbReference>
<dbReference type="SUPFAM" id="SSF52540">
    <property type="entry name" value="P-loop containing nucleoside triphosphate hydrolases"/>
    <property type="match status" value="1"/>
</dbReference>
<keyword evidence="3 4" id="KW-0067">ATP-binding</keyword>
<dbReference type="GO" id="GO:0003723">
    <property type="term" value="F:RNA binding"/>
    <property type="evidence" value="ECO:0007669"/>
    <property type="project" value="UniProtKB-UniRule"/>
</dbReference>
<dbReference type="InterPro" id="IPR027417">
    <property type="entry name" value="P-loop_NTPase"/>
</dbReference>
<feature type="compositionally biased region" description="Basic residues" evidence="5">
    <location>
        <begin position="98"/>
        <end position="107"/>
    </location>
</feature>
<organism evidence="7 8">
    <name type="scientific">Glycine soja</name>
    <name type="common">Wild soybean</name>
    <dbReference type="NCBI Taxonomy" id="3848"/>
    <lineage>
        <taxon>Eukaryota</taxon>
        <taxon>Viridiplantae</taxon>
        <taxon>Streptophyta</taxon>
        <taxon>Embryophyta</taxon>
        <taxon>Tracheophyta</taxon>
        <taxon>Spermatophyta</taxon>
        <taxon>Magnoliopsida</taxon>
        <taxon>eudicotyledons</taxon>
        <taxon>Gunneridae</taxon>
        <taxon>Pentapetalae</taxon>
        <taxon>rosids</taxon>
        <taxon>fabids</taxon>
        <taxon>Fabales</taxon>
        <taxon>Fabaceae</taxon>
        <taxon>Papilionoideae</taxon>
        <taxon>50 kb inversion clade</taxon>
        <taxon>NPAAA clade</taxon>
        <taxon>indigoferoid/millettioid clade</taxon>
        <taxon>Phaseoleae</taxon>
        <taxon>Glycine</taxon>
        <taxon>Glycine subgen. Soja</taxon>
    </lineage>
</organism>
<evidence type="ECO:0000256" key="2">
    <source>
        <dbReference type="ARBA" id="ARBA00022801"/>
    </source>
</evidence>
<feature type="domain" description="Helicase ATP-binding" evidence="6">
    <location>
        <begin position="251"/>
        <end position="434"/>
    </location>
</feature>
<comment type="domain">
    <text evidence="4">The Q motif is unique to and characteristic of the DEAD box family of RNA helicases and controls ATP binding and hydrolysis.</text>
</comment>
<dbReference type="Pfam" id="PF00270">
    <property type="entry name" value="DEAD"/>
    <property type="match status" value="1"/>
</dbReference>
<name>A0A445KR97_GLYSO</name>
<proteinExistence type="inferred from homology"/>
<evidence type="ECO:0000259" key="6">
    <source>
        <dbReference type="PROSITE" id="PS51192"/>
    </source>
</evidence>
<evidence type="ECO:0000256" key="4">
    <source>
        <dbReference type="RuleBase" id="RU365068"/>
    </source>
</evidence>